<comment type="caution">
    <text evidence="2">The sequence shown here is derived from an EMBL/GenBank/DDBJ whole genome shotgun (WGS) entry which is preliminary data.</text>
</comment>
<evidence type="ECO:0000313" key="3">
    <source>
        <dbReference type="EMBL" id="RTH32113.1"/>
    </source>
</evidence>
<feature type="signal peptide" evidence="1">
    <location>
        <begin position="1"/>
        <end position="20"/>
    </location>
</feature>
<keyword evidence="1" id="KW-0732">Signal</keyword>
<sequence length="149" mass="16451">MGFRAATPLFLLLLTLSACEPPTAGREVEVPLRLYRWQGEAYRAEPLPGKPLKVGVYLYRQGQEVWAHLRPEGGEAGLEGTLALVLEGPGGERAAEAVREGKASFLQVKGKADRPACAFYLVSLSPDPWSEDLEVRLYHESGRVCEEER</sequence>
<name>A0A430RYE4_THESC</name>
<evidence type="ECO:0000256" key="1">
    <source>
        <dbReference type="SAM" id="SignalP"/>
    </source>
</evidence>
<evidence type="ECO:0000313" key="4">
    <source>
        <dbReference type="Proteomes" id="UP000287306"/>
    </source>
</evidence>
<dbReference type="EMBL" id="PELZ01000460">
    <property type="protein sequence ID" value="RTH32113.1"/>
    <property type="molecule type" value="Genomic_DNA"/>
</dbReference>
<protein>
    <recommendedName>
        <fullName evidence="6">Lipoprotein</fullName>
    </recommendedName>
</protein>
<dbReference type="AlphaFoldDB" id="A0A430RYE4"/>
<proteinExistence type="predicted"/>
<dbReference type="RefSeq" id="WP_126201483.1">
    <property type="nucleotide sequence ID" value="NZ_PELY01000182.1"/>
</dbReference>
<dbReference type="Proteomes" id="UP000287306">
    <property type="component" value="Unassembled WGS sequence"/>
</dbReference>
<feature type="chain" id="PRO_5036351495" description="Lipoprotein" evidence="1">
    <location>
        <begin position="21"/>
        <end position="149"/>
    </location>
</feature>
<organism evidence="2 4">
    <name type="scientific">Thermus scotoductus</name>
    <dbReference type="NCBI Taxonomy" id="37636"/>
    <lineage>
        <taxon>Bacteria</taxon>
        <taxon>Thermotogati</taxon>
        <taxon>Deinococcota</taxon>
        <taxon>Deinococci</taxon>
        <taxon>Thermales</taxon>
        <taxon>Thermaceae</taxon>
        <taxon>Thermus</taxon>
    </lineage>
</organism>
<gene>
    <name evidence="3" type="ORF">CSW37_12675</name>
    <name evidence="2" type="ORF">CSW38_06715</name>
</gene>
<evidence type="ECO:0000313" key="2">
    <source>
        <dbReference type="EMBL" id="RTH26048.1"/>
    </source>
</evidence>
<reference evidence="4 5" key="1">
    <citation type="journal article" date="2019" name="Extremophiles">
        <title>Biogeography of thermophiles and predominance of Thermus scotoductus in domestic water heaters.</title>
        <authorList>
            <person name="Wilpiszeski R.L."/>
            <person name="Zhang Z."/>
            <person name="House C.H."/>
        </authorList>
    </citation>
    <scope>NUCLEOTIDE SEQUENCE [LARGE SCALE GENOMIC DNA]</scope>
    <source>
        <strain evidence="3 5">24_S24</strain>
        <strain evidence="2 4">25_S25</strain>
    </source>
</reference>
<dbReference type="PROSITE" id="PS51257">
    <property type="entry name" value="PROKAR_LIPOPROTEIN"/>
    <property type="match status" value="1"/>
</dbReference>
<accession>A0A430RYE4</accession>
<dbReference type="Proteomes" id="UP000288051">
    <property type="component" value="Unassembled WGS sequence"/>
</dbReference>
<evidence type="ECO:0000313" key="5">
    <source>
        <dbReference type="Proteomes" id="UP000288051"/>
    </source>
</evidence>
<evidence type="ECO:0008006" key="6">
    <source>
        <dbReference type="Google" id="ProtNLM"/>
    </source>
</evidence>
<dbReference type="EMBL" id="PELY01000182">
    <property type="protein sequence ID" value="RTH26048.1"/>
    <property type="molecule type" value="Genomic_DNA"/>
</dbReference>